<keyword evidence="2" id="KW-1185">Reference proteome</keyword>
<protein>
    <submittedName>
        <fullName evidence="1">Uncharacterized protein</fullName>
    </submittedName>
</protein>
<organism evidence="1 2">
    <name type="scientific">Anopheles maculatus</name>
    <dbReference type="NCBI Taxonomy" id="74869"/>
    <lineage>
        <taxon>Eukaryota</taxon>
        <taxon>Metazoa</taxon>
        <taxon>Ecdysozoa</taxon>
        <taxon>Arthropoda</taxon>
        <taxon>Hexapoda</taxon>
        <taxon>Insecta</taxon>
        <taxon>Pterygota</taxon>
        <taxon>Neoptera</taxon>
        <taxon>Endopterygota</taxon>
        <taxon>Diptera</taxon>
        <taxon>Nematocera</taxon>
        <taxon>Culicoidea</taxon>
        <taxon>Culicidae</taxon>
        <taxon>Anophelinae</taxon>
        <taxon>Anopheles</taxon>
        <taxon>Anopheles maculatus group</taxon>
    </lineage>
</organism>
<evidence type="ECO:0000313" key="1">
    <source>
        <dbReference type="EnsemblMetazoa" id="AMAM021007-PA"/>
    </source>
</evidence>
<reference evidence="1" key="2">
    <citation type="submission" date="2020-05" db="UniProtKB">
        <authorList>
            <consortium name="EnsemblMetazoa"/>
        </authorList>
    </citation>
    <scope>IDENTIFICATION</scope>
    <source>
        <strain evidence="1">maculatus3</strain>
    </source>
</reference>
<dbReference type="AlphaFoldDB" id="A0A182T764"/>
<sequence>MHSVATIQDLLYGSSSSYLGPASGDGAAGMSDRNSNATTGIGAGASSNGVSGGGSKLEKVGICIYLEDSADDDDTKHHPPSLQDRHVGSDAMTRSYTILDGAMDPIAAANAGLPIAPPPPVAPVPARSFVPLSRVPSAPGSLKKIALRLLATIDMLYRLLPIQAFIELKRLIETNLLATVGEQLLPPAIHALLEERSNMNVPATTLHYRDHNTAATKRESGLSTKFK</sequence>
<dbReference type="VEuPathDB" id="VectorBase:AMAM021007"/>
<evidence type="ECO:0000313" key="2">
    <source>
        <dbReference type="Proteomes" id="UP000075901"/>
    </source>
</evidence>
<dbReference type="EnsemblMetazoa" id="AMAM021007-RA">
    <property type="protein sequence ID" value="AMAM021007-PA"/>
    <property type="gene ID" value="AMAM021007"/>
</dbReference>
<accession>A0A182T764</accession>
<name>A0A182T764_9DIPT</name>
<dbReference type="Proteomes" id="UP000075901">
    <property type="component" value="Unassembled WGS sequence"/>
</dbReference>
<proteinExistence type="predicted"/>
<reference evidence="2" key="1">
    <citation type="submission" date="2013-09" db="EMBL/GenBank/DDBJ databases">
        <title>The Genome Sequence of Anopheles maculatus species B.</title>
        <authorList>
            <consortium name="The Broad Institute Genomics Platform"/>
            <person name="Neafsey D.E."/>
            <person name="Besansky N."/>
            <person name="Howell P."/>
            <person name="Walton C."/>
            <person name="Young S.K."/>
            <person name="Zeng Q."/>
            <person name="Gargeya S."/>
            <person name="Fitzgerald M."/>
            <person name="Haas B."/>
            <person name="Abouelleil A."/>
            <person name="Allen A.W."/>
            <person name="Alvarado L."/>
            <person name="Arachchi H.M."/>
            <person name="Berlin A.M."/>
            <person name="Chapman S.B."/>
            <person name="Gainer-Dewar J."/>
            <person name="Goldberg J."/>
            <person name="Griggs A."/>
            <person name="Gujja S."/>
            <person name="Hansen M."/>
            <person name="Howarth C."/>
            <person name="Imamovic A."/>
            <person name="Ireland A."/>
            <person name="Larimer J."/>
            <person name="McCowan C."/>
            <person name="Murphy C."/>
            <person name="Pearson M."/>
            <person name="Poon T.W."/>
            <person name="Priest M."/>
            <person name="Roberts A."/>
            <person name="Saif S."/>
            <person name="Shea T."/>
            <person name="Sisk P."/>
            <person name="Sykes S."/>
            <person name="Wortman J."/>
            <person name="Nusbaum C."/>
            <person name="Birren B."/>
        </authorList>
    </citation>
    <scope>NUCLEOTIDE SEQUENCE [LARGE SCALE GENOMIC DNA]</scope>
    <source>
        <strain evidence="2">maculatus3</strain>
    </source>
</reference>